<proteinExistence type="predicted"/>
<keyword evidence="3" id="KW-1185">Reference proteome</keyword>
<evidence type="ECO:0000313" key="3">
    <source>
        <dbReference type="Proteomes" id="UP000094313"/>
    </source>
</evidence>
<gene>
    <name evidence="2" type="ORF">BFS30_27185</name>
</gene>
<dbReference type="Gene3D" id="3.10.180.10">
    <property type="entry name" value="2,3-Dihydroxybiphenyl 1,2-Dioxygenase, domain 1"/>
    <property type="match status" value="1"/>
</dbReference>
<sequence length="218" mass="25239">MKIKELHLLTNNLTETVQFYTQVIAAVLTEEKEEEVSLLLGETKIVFQLSTEENPIYHLAFDIPKNKLEEAYHWLKQKINLLPVTDETEISDFELWNAKSFYFYDNNENLLELICRYDLDNQSEHAFDGSSILHVSEIGLVSDDVPFLAETLMTKYGLEVYSKQPAQDNFTALGDEEGLFIIVNQDRNWFPTEKKARLFPTKIIFNTGMSEDQELSIS</sequence>
<accession>A0A1D7QPC0</accession>
<dbReference type="KEGG" id="psty:BFS30_27185"/>
<evidence type="ECO:0000259" key="1">
    <source>
        <dbReference type="PROSITE" id="PS51819"/>
    </source>
</evidence>
<dbReference type="InterPro" id="IPR037523">
    <property type="entry name" value="VOC_core"/>
</dbReference>
<dbReference type="PROSITE" id="PS51819">
    <property type="entry name" value="VOC"/>
    <property type="match status" value="1"/>
</dbReference>
<dbReference type="RefSeq" id="WP_069382177.1">
    <property type="nucleotide sequence ID" value="NZ_CP017141.1"/>
</dbReference>
<feature type="domain" description="VOC" evidence="1">
    <location>
        <begin position="2"/>
        <end position="116"/>
    </location>
</feature>
<protein>
    <recommendedName>
        <fullName evidence="1">VOC domain-containing protein</fullName>
    </recommendedName>
</protein>
<dbReference type="EMBL" id="CP017141">
    <property type="protein sequence ID" value="AOM80519.1"/>
    <property type="molecule type" value="Genomic_DNA"/>
</dbReference>
<dbReference type="InterPro" id="IPR029068">
    <property type="entry name" value="Glyas_Bleomycin-R_OHBP_Dase"/>
</dbReference>
<dbReference type="Proteomes" id="UP000094313">
    <property type="component" value="Chromosome"/>
</dbReference>
<dbReference type="SUPFAM" id="SSF54593">
    <property type="entry name" value="Glyoxalase/Bleomycin resistance protein/Dihydroxybiphenyl dioxygenase"/>
    <property type="match status" value="1"/>
</dbReference>
<dbReference type="OrthoDB" id="2703022at2"/>
<reference evidence="2 3" key="1">
    <citation type="submission" date="2016-08" db="EMBL/GenBank/DDBJ databases">
        <authorList>
            <person name="Seilhamer J.J."/>
        </authorList>
    </citation>
    <scope>NUCLEOTIDE SEQUENCE [LARGE SCALE GENOMIC DNA]</scope>
    <source>
        <strain evidence="2 3">DX4</strain>
    </source>
</reference>
<evidence type="ECO:0000313" key="2">
    <source>
        <dbReference type="EMBL" id="AOM80519.1"/>
    </source>
</evidence>
<name>A0A1D7QPC0_9SPHI</name>
<dbReference type="AlphaFoldDB" id="A0A1D7QPC0"/>
<organism evidence="2 3">
    <name type="scientific">Pedobacter steynii</name>
    <dbReference type="NCBI Taxonomy" id="430522"/>
    <lineage>
        <taxon>Bacteria</taxon>
        <taxon>Pseudomonadati</taxon>
        <taxon>Bacteroidota</taxon>
        <taxon>Sphingobacteriia</taxon>
        <taxon>Sphingobacteriales</taxon>
        <taxon>Sphingobacteriaceae</taxon>
        <taxon>Pedobacter</taxon>
    </lineage>
</organism>